<evidence type="ECO:0000313" key="2">
    <source>
        <dbReference type="Proteomes" id="UP000016924"/>
    </source>
</evidence>
<organism evidence="1 2">
    <name type="scientific">Coniosporium apollinis (strain CBS 100218)</name>
    <name type="common">Rock-inhabiting black yeast</name>
    <dbReference type="NCBI Taxonomy" id="1168221"/>
    <lineage>
        <taxon>Eukaryota</taxon>
        <taxon>Fungi</taxon>
        <taxon>Dikarya</taxon>
        <taxon>Ascomycota</taxon>
        <taxon>Pezizomycotina</taxon>
        <taxon>Dothideomycetes</taxon>
        <taxon>Dothideomycetes incertae sedis</taxon>
        <taxon>Coniosporium</taxon>
    </lineage>
</organism>
<name>R7YV05_CONA1</name>
<gene>
    <name evidence="1" type="ORF">W97_04907</name>
</gene>
<dbReference type="RefSeq" id="XP_007780985.1">
    <property type="nucleotide sequence ID" value="XM_007782795.1"/>
</dbReference>
<keyword evidence="2" id="KW-1185">Reference proteome</keyword>
<evidence type="ECO:0000313" key="1">
    <source>
        <dbReference type="EMBL" id="EON65668.1"/>
    </source>
</evidence>
<dbReference type="Proteomes" id="UP000016924">
    <property type="component" value="Unassembled WGS sequence"/>
</dbReference>
<proteinExistence type="predicted"/>
<reference evidence="2" key="1">
    <citation type="submission" date="2012-06" db="EMBL/GenBank/DDBJ databases">
        <title>The genome sequence of Coniosporium apollinis CBS 100218.</title>
        <authorList>
            <consortium name="The Broad Institute Genome Sequencing Platform"/>
            <person name="Cuomo C."/>
            <person name="Gorbushina A."/>
            <person name="Noack S."/>
            <person name="Walker B."/>
            <person name="Young S.K."/>
            <person name="Zeng Q."/>
            <person name="Gargeya S."/>
            <person name="Fitzgerald M."/>
            <person name="Haas B."/>
            <person name="Abouelleil A."/>
            <person name="Alvarado L."/>
            <person name="Arachchi H.M."/>
            <person name="Berlin A.M."/>
            <person name="Chapman S.B."/>
            <person name="Goldberg J."/>
            <person name="Griggs A."/>
            <person name="Gujja S."/>
            <person name="Hansen M."/>
            <person name="Howarth C."/>
            <person name="Imamovic A."/>
            <person name="Larimer J."/>
            <person name="McCowan C."/>
            <person name="Montmayeur A."/>
            <person name="Murphy C."/>
            <person name="Neiman D."/>
            <person name="Pearson M."/>
            <person name="Priest M."/>
            <person name="Roberts A."/>
            <person name="Saif S."/>
            <person name="Shea T."/>
            <person name="Sisk P."/>
            <person name="Sykes S."/>
            <person name="Wortman J."/>
            <person name="Nusbaum C."/>
            <person name="Birren B."/>
        </authorList>
    </citation>
    <scope>NUCLEOTIDE SEQUENCE [LARGE SCALE GENOMIC DNA]</scope>
    <source>
        <strain evidence="2">CBS 100218</strain>
    </source>
</reference>
<sequence length="317" mass="35437">MDTPTNTTLAKRSLRVDALNTLLCAALETGSPTPVSQTIRYQARANLQVNHYSDAYDADDELTTLDDMPTTSVHGLKPRPISRSAPYVVNIEEADNDSEAIIDWDHDMETLCGDIPTEFFTIVDNCNEGLTYQEWIDEVDYYDLRETESISPFSLPELAFPWKIDSDDEPAEYFGSPVLPPQDGNPIIEWASKLSMEDAQCTFSDDYSDSWFPDLEDEPAEYFRSPVLPPPSLNDFQFQPSPSWFGGGPFQPASPFSNGFDGDLPFWPTPPAFGSGLFQPTWPVFGGSARNLLFQPTPPCFNKGPFQPTSPLFDEEL</sequence>
<dbReference type="GeneID" id="19902218"/>
<protein>
    <submittedName>
        <fullName evidence="1">Uncharacterized protein</fullName>
    </submittedName>
</protein>
<dbReference type="AlphaFoldDB" id="R7YV05"/>
<dbReference type="EMBL" id="JH767575">
    <property type="protein sequence ID" value="EON65668.1"/>
    <property type="molecule type" value="Genomic_DNA"/>
</dbReference>
<accession>R7YV05</accession>
<dbReference type="HOGENOM" id="CLU_877199_0_0_1"/>